<dbReference type="STRING" id="1120918.SAMN05216249_1068"/>
<dbReference type="AlphaFoldDB" id="A0A1I0X7B8"/>
<proteinExistence type="predicted"/>
<evidence type="ECO:0000313" key="3">
    <source>
        <dbReference type="Proteomes" id="UP000198838"/>
    </source>
</evidence>
<organism evidence="2 3">
    <name type="scientific">Acetitomaculum ruminis DSM 5522</name>
    <dbReference type="NCBI Taxonomy" id="1120918"/>
    <lineage>
        <taxon>Bacteria</taxon>
        <taxon>Bacillati</taxon>
        <taxon>Bacillota</taxon>
        <taxon>Clostridia</taxon>
        <taxon>Lachnospirales</taxon>
        <taxon>Lachnospiraceae</taxon>
        <taxon>Acetitomaculum</taxon>
    </lineage>
</organism>
<protein>
    <submittedName>
        <fullName evidence="2">Leucine rich repeat-containing protein</fullName>
    </submittedName>
</protein>
<keyword evidence="1" id="KW-0175">Coiled coil</keyword>
<name>A0A1I0X7B8_9FIRM</name>
<dbReference type="SUPFAM" id="SSF52058">
    <property type="entry name" value="L domain-like"/>
    <property type="match status" value="1"/>
</dbReference>
<dbReference type="Proteomes" id="UP000198838">
    <property type="component" value="Unassembled WGS sequence"/>
</dbReference>
<dbReference type="Gene3D" id="3.80.10.10">
    <property type="entry name" value="Ribonuclease Inhibitor"/>
    <property type="match status" value="3"/>
</dbReference>
<dbReference type="OrthoDB" id="9775707at2"/>
<dbReference type="PANTHER" id="PTHR45661">
    <property type="entry name" value="SURFACE ANTIGEN"/>
    <property type="match status" value="1"/>
</dbReference>
<evidence type="ECO:0000256" key="1">
    <source>
        <dbReference type="SAM" id="Coils"/>
    </source>
</evidence>
<dbReference type="EMBL" id="FOJY01000006">
    <property type="protein sequence ID" value="SFA96939.1"/>
    <property type="molecule type" value="Genomic_DNA"/>
</dbReference>
<dbReference type="InterPro" id="IPR032675">
    <property type="entry name" value="LRR_dom_sf"/>
</dbReference>
<dbReference type="InterPro" id="IPR053139">
    <property type="entry name" value="Surface_bspA-like"/>
</dbReference>
<dbReference type="Pfam" id="PF13306">
    <property type="entry name" value="LRR_5"/>
    <property type="match status" value="4"/>
</dbReference>
<dbReference type="RefSeq" id="WP_092871345.1">
    <property type="nucleotide sequence ID" value="NZ_FOJY01000006.1"/>
</dbReference>
<gene>
    <name evidence="2" type="ORF">SAMN05216249_1068</name>
</gene>
<sequence>MKKDLRTKTIKKVAIIGFFSMMMVSMSPKIKADAAVTFNLNAKEYGSDSENYYLDDTLEFTVIDEDKKYVSVKYALDESYEEYDGYEKFTIPSKVIKDDVEYSVVDIEDFTNYEGASLVIPDTVSTISDTAFKGCTYIENIVVSEGNNDIKVIDGVLYKDKGKTLIFYPLSKEENTFTVPDEVTGICSEAFVHSYSKFNAIKTLNLGAGIKDFEPLSLNNCGNLTSLTVSENNAYFSAKESVLFDKTGRELLYYLPSKEDTCYNISKEVVKIGNQAFENAIKLEEITVEENVENVGEKAFANCQNLKKISFLGVITLGKEAFSRDTSLEEVTLPDNLETIDDEAFYGCSSLKEIIIPASVKNIGKNVFFQKYNSNSLKKVTMKTFYKDESLPVLAVDNNGKINSFKGLEISGFEAVFEVATQALKDLLTSAGISPENINVDSGLIEKTKKQIADEEAGKAVNELINTIGEVTYQKECKEKIDEALKAYEEEIEKDKEAGEEVFLLIKKIGKVKFTKECKNLIDRARNAYDLLTDKQKAYVKNIEILEKAEKTYKKLQEDANKKKVVTLNGITYELNKNTVIVKSSQKNIKKAIIPAKIKIAGKFYKVTKINAKAFSGRKQLKTIIIGENINTIEKEAFSNTSALSLIHIKTKNLTSKKIDNKAFYKAGGKNYKKLVIISPKGKKNIYNRILIKKGINKKSIFK</sequence>
<dbReference type="InterPro" id="IPR026906">
    <property type="entry name" value="LRR_5"/>
</dbReference>
<reference evidence="2 3" key="1">
    <citation type="submission" date="2016-10" db="EMBL/GenBank/DDBJ databases">
        <authorList>
            <person name="de Groot N.N."/>
        </authorList>
    </citation>
    <scope>NUCLEOTIDE SEQUENCE [LARGE SCALE GENOMIC DNA]</scope>
    <source>
        <strain evidence="2 3">DSM 5522</strain>
    </source>
</reference>
<feature type="coiled-coil region" evidence="1">
    <location>
        <begin position="539"/>
        <end position="566"/>
    </location>
</feature>
<keyword evidence="3" id="KW-1185">Reference proteome</keyword>
<accession>A0A1I0X7B8</accession>
<evidence type="ECO:0000313" key="2">
    <source>
        <dbReference type="EMBL" id="SFA96939.1"/>
    </source>
</evidence>
<dbReference type="PANTHER" id="PTHR45661:SF3">
    <property type="entry name" value="IG-LIKE DOMAIN-CONTAINING PROTEIN"/>
    <property type="match status" value="1"/>
</dbReference>